<evidence type="ECO:0000256" key="1">
    <source>
        <dbReference type="ARBA" id="ARBA00004635"/>
    </source>
</evidence>
<keyword evidence="4" id="KW-0564">Palmitate</keyword>
<evidence type="ECO:0000256" key="3">
    <source>
        <dbReference type="ARBA" id="ARBA00023136"/>
    </source>
</evidence>
<evidence type="ECO:0000256" key="4">
    <source>
        <dbReference type="ARBA" id="ARBA00023139"/>
    </source>
</evidence>
<dbReference type="RefSeq" id="WP_120194442.1">
    <property type="nucleotide sequence ID" value="NZ_RAPK01000012.1"/>
</dbReference>
<evidence type="ECO:0000256" key="2">
    <source>
        <dbReference type="ARBA" id="ARBA00022729"/>
    </source>
</evidence>
<dbReference type="AlphaFoldDB" id="A0A419UW98"/>
<dbReference type="PANTHER" id="PTHR30429:SF0">
    <property type="entry name" value="METHIONINE-BINDING LIPOPROTEIN METQ"/>
    <property type="match status" value="1"/>
</dbReference>
<comment type="caution">
    <text evidence="8">The sequence shown here is derived from an EMBL/GenBank/DDBJ whole genome shotgun (WGS) entry which is preliminary data.</text>
</comment>
<keyword evidence="9" id="KW-1185">Reference proteome</keyword>
<keyword evidence="3" id="KW-0472">Membrane</keyword>
<feature type="lipid moiety-binding region" description="S-diacylglycerol cysteine" evidence="7">
    <location>
        <position position="19"/>
    </location>
</feature>
<dbReference type="Gene3D" id="3.40.190.10">
    <property type="entry name" value="Periplasmic binding protein-like II"/>
    <property type="match status" value="2"/>
</dbReference>
<protein>
    <recommendedName>
        <fullName evidence="6">Lipoprotein</fullName>
    </recommendedName>
</protein>
<comment type="similarity">
    <text evidence="6">Belongs to the nlpA lipoprotein family.</text>
</comment>
<dbReference type="PIRSF" id="PIRSF002854">
    <property type="entry name" value="MetQ"/>
    <property type="match status" value="1"/>
</dbReference>
<accession>A0A419UW98</accession>
<evidence type="ECO:0000256" key="6">
    <source>
        <dbReference type="PIRNR" id="PIRNR002854"/>
    </source>
</evidence>
<name>A0A419UW98_9BACL</name>
<dbReference type="PROSITE" id="PS51257">
    <property type="entry name" value="PROKAR_LIPOPROTEIN"/>
    <property type="match status" value="1"/>
</dbReference>
<keyword evidence="2" id="KW-0732">Signal</keyword>
<keyword evidence="5 6" id="KW-0449">Lipoprotein</keyword>
<organism evidence="8 9">
    <name type="scientific">Sinobaca qinghaiensis</name>
    <dbReference type="NCBI Taxonomy" id="342944"/>
    <lineage>
        <taxon>Bacteria</taxon>
        <taxon>Bacillati</taxon>
        <taxon>Bacillota</taxon>
        <taxon>Bacilli</taxon>
        <taxon>Bacillales</taxon>
        <taxon>Sporolactobacillaceae</taxon>
        <taxon>Sinobaca</taxon>
    </lineage>
</organism>
<dbReference type="EMBL" id="RAPK01000012">
    <property type="protein sequence ID" value="RKD68853.1"/>
    <property type="molecule type" value="Genomic_DNA"/>
</dbReference>
<comment type="subcellular location">
    <subcellularLocation>
        <location evidence="1">Membrane</location>
        <topology evidence="1">Lipid-anchor</topology>
    </subcellularLocation>
</comment>
<dbReference type="CDD" id="cd13597">
    <property type="entry name" value="PBP2_lipoprotein_Tp32"/>
    <property type="match status" value="1"/>
</dbReference>
<evidence type="ECO:0000256" key="7">
    <source>
        <dbReference type="PIRSR" id="PIRSR002854-1"/>
    </source>
</evidence>
<evidence type="ECO:0000256" key="5">
    <source>
        <dbReference type="ARBA" id="ARBA00023288"/>
    </source>
</evidence>
<gene>
    <name evidence="8" type="ORF">ATL39_3316</name>
</gene>
<evidence type="ECO:0000313" key="8">
    <source>
        <dbReference type="EMBL" id="RKD68853.1"/>
    </source>
</evidence>
<dbReference type="Proteomes" id="UP000285120">
    <property type="component" value="Unassembled WGS sequence"/>
</dbReference>
<reference evidence="8 9" key="1">
    <citation type="submission" date="2018-09" db="EMBL/GenBank/DDBJ databases">
        <title>Genomic Encyclopedia of Archaeal and Bacterial Type Strains, Phase II (KMG-II): from individual species to whole genera.</title>
        <authorList>
            <person name="Goeker M."/>
        </authorList>
    </citation>
    <scope>NUCLEOTIDE SEQUENCE [LARGE SCALE GENOMIC DNA]</scope>
    <source>
        <strain evidence="8 9">DSM 17008</strain>
    </source>
</reference>
<dbReference type="PANTHER" id="PTHR30429">
    <property type="entry name" value="D-METHIONINE-BINDING LIPOPROTEIN METQ"/>
    <property type="match status" value="1"/>
</dbReference>
<dbReference type="Pfam" id="PF03180">
    <property type="entry name" value="Lipoprotein_9"/>
    <property type="match status" value="1"/>
</dbReference>
<sequence length="279" mass="30323">MKKIWMIPALSLTIGLAACGGGGEESGSEEETTTLTVGASNVPHAEILEFARDQLEEEGVDLQIETFNDYIVPNQALAEEEIDANYFQHVPYFESQIEENDYDFANAGAIHIEPMGVYSQDYDSLGELPEGAEVIMSSSVADHGRILSMLEDEGVITMEEDAGIEATIDDIAENPKNIEFSANVEAATLPQAYQNGEGDAVFINSNYALDSDLSPSEDAIAIESAEDNPYANIIAVRSGDEDREEIQTLVDVLHSDEVRSFIEDEYEGAVLPAEGENAE</sequence>
<evidence type="ECO:0000313" key="9">
    <source>
        <dbReference type="Proteomes" id="UP000285120"/>
    </source>
</evidence>
<dbReference type="InterPro" id="IPR004872">
    <property type="entry name" value="Lipoprotein_NlpA"/>
</dbReference>
<dbReference type="SUPFAM" id="SSF53850">
    <property type="entry name" value="Periplasmic binding protein-like II"/>
    <property type="match status" value="1"/>
</dbReference>
<dbReference type="OrthoDB" id="9812878at2"/>
<dbReference type="GO" id="GO:0016020">
    <property type="term" value="C:membrane"/>
    <property type="evidence" value="ECO:0007669"/>
    <property type="project" value="UniProtKB-SubCell"/>
</dbReference>
<proteinExistence type="inferred from homology"/>